<evidence type="ECO:0000256" key="2">
    <source>
        <dbReference type="ARBA" id="ARBA00023125"/>
    </source>
</evidence>
<dbReference type="InterPro" id="IPR009057">
    <property type="entry name" value="Homeodomain-like_sf"/>
</dbReference>
<evidence type="ECO:0000313" key="5">
    <source>
        <dbReference type="EMBL" id="CAB4324415.1"/>
    </source>
</evidence>
<dbReference type="PROSITE" id="PS50977">
    <property type="entry name" value="HTH_TETR_2"/>
    <property type="match status" value="1"/>
</dbReference>
<dbReference type="Pfam" id="PF00440">
    <property type="entry name" value="TetR_N"/>
    <property type="match status" value="1"/>
</dbReference>
<dbReference type="EMBL" id="CAEMXZ010000144">
    <property type="protein sequence ID" value="CAB4324415.1"/>
    <property type="molecule type" value="Genomic_DNA"/>
</dbReference>
<evidence type="ECO:0000256" key="1">
    <source>
        <dbReference type="ARBA" id="ARBA00023015"/>
    </source>
</evidence>
<dbReference type="PANTHER" id="PTHR30055:SF238">
    <property type="entry name" value="MYCOFACTOCIN BIOSYNTHESIS TRANSCRIPTIONAL REGULATOR MFTR-RELATED"/>
    <property type="match status" value="1"/>
</dbReference>
<evidence type="ECO:0000259" key="4">
    <source>
        <dbReference type="PROSITE" id="PS50977"/>
    </source>
</evidence>
<keyword evidence="1" id="KW-0805">Transcription regulation</keyword>
<proteinExistence type="predicted"/>
<dbReference type="InterPro" id="IPR050109">
    <property type="entry name" value="HTH-type_TetR-like_transc_reg"/>
</dbReference>
<feature type="domain" description="HTH tetR-type" evidence="4">
    <location>
        <begin position="3"/>
        <end position="63"/>
    </location>
</feature>
<dbReference type="EMBL" id="CAFBNC010000022">
    <property type="protein sequence ID" value="CAB4930674.1"/>
    <property type="molecule type" value="Genomic_DNA"/>
</dbReference>
<dbReference type="SUPFAM" id="SSF46689">
    <property type="entry name" value="Homeodomain-like"/>
    <property type="match status" value="1"/>
</dbReference>
<keyword evidence="3" id="KW-0804">Transcription</keyword>
<reference evidence="6" key="1">
    <citation type="submission" date="2020-05" db="EMBL/GenBank/DDBJ databases">
        <authorList>
            <person name="Chiriac C."/>
            <person name="Salcher M."/>
            <person name="Ghai R."/>
            <person name="Kavagutti S V."/>
        </authorList>
    </citation>
    <scope>NUCLEOTIDE SEQUENCE</scope>
</reference>
<keyword evidence="2" id="KW-0238">DNA-binding</keyword>
<evidence type="ECO:0000313" key="6">
    <source>
        <dbReference type="EMBL" id="CAB4930674.1"/>
    </source>
</evidence>
<evidence type="ECO:0000256" key="3">
    <source>
        <dbReference type="ARBA" id="ARBA00023163"/>
    </source>
</evidence>
<sequence>MSIETRDRIFAAALACIDTDGLAATSVEDIARRAGVGRATIYRHFSGGREQVLSETITWEVGRFFAAIEEAISDAPDLTAKIDGAFVAGGGALADHALLHRLLRTEPEAVLSELAVATDLVLEVIVAYITAELELEVLAGRVRADLDPLIAADHLGRLFLSYLGNPGRWDLTDARQRAELVRTRFMAGIQVRT</sequence>
<gene>
    <name evidence="5" type="ORF">UFOPK1392_02185</name>
    <name evidence="6" type="ORF">UFOPK3733_00650</name>
</gene>
<organism evidence="6">
    <name type="scientific">freshwater metagenome</name>
    <dbReference type="NCBI Taxonomy" id="449393"/>
    <lineage>
        <taxon>unclassified sequences</taxon>
        <taxon>metagenomes</taxon>
        <taxon>ecological metagenomes</taxon>
    </lineage>
</organism>
<dbReference type="GO" id="GO:0000976">
    <property type="term" value="F:transcription cis-regulatory region binding"/>
    <property type="evidence" value="ECO:0007669"/>
    <property type="project" value="TreeGrafter"/>
</dbReference>
<dbReference type="GO" id="GO:0003700">
    <property type="term" value="F:DNA-binding transcription factor activity"/>
    <property type="evidence" value="ECO:0007669"/>
    <property type="project" value="TreeGrafter"/>
</dbReference>
<dbReference type="InterPro" id="IPR001647">
    <property type="entry name" value="HTH_TetR"/>
</dbReference>
<protein>
    <submittedName>
        <fullName evidence="6">Unannotated protein</fullName>
    </submittedName>
</protein>
<dbReference type="Gene3D" id="1.10.357.10">
    <property type="entry name" value="Tetracycline Repressor, domain 2"/>
    <property type="match status" value="1"/>
</dbReference>
<name>A0A6J7IK04_9ZZZZ</name>
<dbReference type="AlphaFoldDB" id="A0A6J7IK04"/>
<dbReference type="PANTHER" id="PTHR30055">
    <property type="entry name" value="HTH-TYPE TRANSCRIPTIONAL REGULATOR RUTR"/>
    <property type="match status" value="1"/>
</dbReference>
<accession>A0A6J7IK04</accession>